<dbReference type="PANTHER" id="PTHR21574:SF0">
    <property type="entry name" value="CENTROSOMAL PROTEIN OF 120 KDA"/>
    <property type="match status" value="1"/>
</dbReference>
<dbReference type="KEGG" id="dpte:113791334"/>
<evidence type="ECO:0000313" key="1">
    <source>
        <dbReference type="Proteomes" id="UP000515146"/>
    </source>
</evidence>
<dbReference type="AlphaFoldDB" id="A0A6P6XVC3"/>
<reference evidence="2" key="1">
    <citation type="submission" date="2025-08" db="UniProtKB">
        <authorList>
            <consortium name="RefSeq"/>
        </authorList>
    </citation>
    <scope>IDENTIFICATION</scope>
    <source>
        <strain evidence="2">Airmid</strain>
    </source>
</reference>
<name>A0A6P6XVC3_DERPT</name>
<dbReference type="RefSeq" id="XP_027196903.1">
    <property type="nucleotide sequence ID" value="XM_027341102.1"/>
</dbReference>
<dbReference type="Proteomes" id="UP000515146">
    <property type="component" value="Unplaced"/>
</dbReference>
<dbReference type="InterPro" id="IPR039893">
    <property type="entry name" value="CEP120-like"/>
</dbReference>
<dbReference type="InParanoid" id="A0A6P6XVC3"/>
<proteinExistence type="predicted"/>
<dbReference type="GeneID" id="113791334"/>
<keyword evidence="1" id="KW-1185">Reference proteome</keyword>
<gene>
    <name evidence="2" type="primary">LOC113791334</name>
</gene>
<organism evidence="1 2">
    <name type="scientific">Dermatophagoides pteronyssinus</name>
    <name type="common">European house dust mite</name>
    <dbReference type="NCBI Taxonomy" id="6956"/>
    <lineage>
        <taxon>Eukaryota</taxon>
        <taxon>Metazoa</taxon>
        <taxon>Ecdysozoa</taxon>
        <taxon>Arthropoda</taxon>
        <taxon>Chelicerata</taxon>
        <taxon>Arachnida</taxon>
        <taxon>Acari</taxon>
        <taxon>Acariformes</taxon>
        <taxon>Sarcoptiformes</taxon>
        <taxon>Astigmata</taxon>
        <taxon>Psoroptidia</taxon>
        <taxon>Analgoidea</taxon>
        <taxon>Pyroglyphidae</taxon>
        <taxon>Dermatophagoidinae</taxon>
        <taxon>Dermatophagoides</taxon>
    </lineage>
</organism>
<dbReference type="OrthoDB" id="332250at2759"/>
<dbReference type="InterPro" id="IPR035892">
    <property type="entry name" value="C2_domain_sf"/>
</dbReference>
<dbReference type="OMA" id="TIPHGFC"/>
<dbReference type="Gene3D" id="2.60.40.150">
    <property type="entry name" value="C2 domain"/>
    <property type="match status" value="1"/>
</dbReference>
<sequence>MTCEILISISLGDNFPLKDDYLLKECKTNAILEAKFNDELLQSDPIEIDSINPELATELGFRINRKDFHQFRTERKSIKLQCFVEYSTQPTDEQRHFIGYVVLHLRDAQDYTQQPKYKWVVLLNPKYKGSSSKRPQLYLALMVNKNENNEITTPIAANIDNMETSLEISSSLQCNQFSRSIKKEGKSYFLDSIMMSYNDFNTNLAIEITNKCVYIWNKNICDKHDCQQIFTIHIHVNRPKNLNNLLLSTNLESTIDKQQQQRQEYFFRYVLFGKQIKTDSFNDIHDCQDFHPHKYSINLQTFNKDMLQEYFESYPTIEIQFCSSSNELIGFVTINLLKLFQQNNAFIYGNFVIVPEEESVYVKDPFPIINLRLFMLNQNQNETFVERPIDFINHYYIAIDLRTIQLSSTNNECQILFQPFYLQFSYAFFGATDPIKTYPSIRFLRESPEQQITIPHGFCGFNLATTYEKLLYTFENLPLIIQLILDEDNTLLGTSEIDLKCLLKKSSTNQDDNNSIINESNNDTNDNNRILNDNFIQIDAAVYDELSDQICEMQVIMFIQELFDTVHDDDDHDSSSTKAFIQSQKSKKHSIPNRSQQQQSIAQQQQKRSIEASKSSIMTQSLYNDSELFESSSSSKSKQQIDLIEKEKQLNLLLKKLDERERILFEQEKILDQKQKQFNNMKYMNQESDLESVLNKVQLDYEEKINQLKIKINSLEQEKFRYQEKNYQLERKMKEKISKIRELEAKVFELTQLNKRKQQQQQDHTAMTTSMATINNNNNNPRRIVIQRDFQPSSENIESNVVNINKTTMKTSNLPVRSKSIQRSSLLCGQQSNQPSTSKENV</sequence>
<dbReference type="GO" id="GO:0010564">
    <property type="term" value="P:regulation of cell cycle process"/>
    <property type="evidence" value="ECO:0007669"/>
    <property type="project" value="TreeGrafter"/>
</dbReference>
<dbReference type="GO" id="GO:0005815">
    <property type="term" value="C:microtubule organizing center"/>
    <property type="evidence" value="ECO:0007669"/>
    <property type="project" value="TreeGrafter"/>
</dbReference>
<dbReference type="PANTHER" id="PTHR21574">
    <property type="entry name" value="CENTROSOMAL PROTEIN OF 120 KDA"/>
    <property type="match status" value="1"/>
</dbReference>
<protein>
    <submittedName>
        <fullName evidence="2">Centrosomal protein of 120 kDa-like</fullName>
    </submittedName>
</protein>
<evidence type="ECO:0000313" key="2">
    <source>
        <dbReference type="RefSeq" id="XP_027196903.1"/>
    </source>
</evidence>
<accession>A0A6P6XVC3</accession>